<dbReference type="EMBL" id="OBQD01000013">
    <property type="protein sequence ID" value="SOC44864.1"/>
    <property type="molecule type" value="Genomic_DNA"/>
</dbReference>
<protein>
    <submittedName>
        <fullName evidence="1">Uncharacterized protein</fullName>
    </submittedName>
</protein>
<proteinExistence type="predicted"/>
<dbReference type="AlphaFoldDB" id="A0A285USN6"/>
<organism evidence="1 2">
    <name type="scientific">Rhizobium subbaraonis</name>
    <dbReference type="NCBI Taxonomy" id="908946"/>
    <lineage>
        <taxon>Bacteria</taxon>
        <taxon>Pseudomonadati</taxon>
        <taxon>Pseudomonadota</taxon>
        <taxon>Alphaproteobacteria</taxon>
        <taxon>Hyphomicrobiales</taxon>
        <taxon>Rhizobiaceae</taxon>
        <taxon>Rhizobium/Agrobacterium group</taxon>
        <taxon>Rhizobium</taxon>
    </lineage>
</organism>
<reference evidence="1 2" key="1">
    <citation type="submission" date="2017-08" db="EMBL/GenBank/DDBJ databases">
        <authorList>
            <person name="de Groot N.N."/>
        </authorList>
    </citation>
    <scope>NUCLEOTIDE SEQUENCE [LARGE SCALE GENOMIC DNA]</scope>
    <source>
        <strain evidence="1 2">JC85</strain>
    </source>
</reference>
<name>A0A285USN6_9HYPH</name>
<keyword evidence="2" id="KW-1185">Reference proteome</keyword>
<sequence length="38" mass="4360">MAYIVGRIELIQATHTMMQISDRLFHMRLDYCSSLGTG</sequence>
<evidence type="ECO:0000313" key="1">
    <source>
        <dbReference type="EMBL" id="SOC44864.1"/>
    </source>
</evidence>
<dbReference type="Proteomes" id="UP000219167">
    <property type="component" value="Unassembled WGS sequence"/>
</dbReference>
<gene>
    <name evidence="1" type="ORF">SAMN05892877_113133</name>
</gene>
<evidence type="ECO:0000313" key="2">
    <source>
        <dbReference type="Proteomes" id="UP000219167"/>
    </source>
</evidence>
<accession>A0A285USN6</accession>